<organism evidence="1 2">
    <name type="scientific">Setomelanomma holmii</name>
    <dbReference type="NCBI Taxonomy" id="210430"/>
    <lineage>
        <taxon>Eukaryota</taxon>
        <taxon>Fungi</taxon>
        <taxon>Dikarya</taxon>
        <taxon>Ascomycota</taxon>
        <taxon>Pezizomycotina</taxon>
        <taxon>Dothideomycetes</taxon>
        <taxon>Pleosporomycetidae</taxon>
        <taxon>Pleosporales</taxon>
        <taxon>Pleosporineae</taxon>
        <taxon>Phaeosphaeriaceae</taxon>
        <taxon>Setomelanomma</taxon>
    </lineage>
</organism>
<dbReference type="EMBL" id="ML978206">
    <property type="protein sequence ID" value="KAF2028963.1"/>
    <property type="molecule type" value="Genomic_DNA"/>
</dbReference>
<proteinExistence type="predicted"/>
<name>A0A9P4H6B3_9PLEO</name>
<dbReference type="AlphaFoldDB" id="A0A9P4H6B3"/>
<comment type="caution">
    <text evidence="1">The sequence shown here is derived from an EMBL/GenBank/DDBJ whole genome shotgun (WGS) entry which is preliminary data.</text>
</comment>
<reference evidence="1" key="1">
    <citation type="journal article" date="2020" name="Stud. Mycol.">
        <title>101 Dothideomycetes genomes: a test case for predicting lifestyles and emergence of pathogens.</title>
        <authorList>
            <person name="Haridas S."/>
            <person name="Albert R."/>
            <person name="Binder M."/>
            <person name="Bloem J."/>
            <person name="Labutti K."/>
            <person name="Salamov A."/>
            <person name="Andreopoulos B."/>
            <person name="Baker S."/>
            <person name="Barry K."/>
            <person name="Bills G."/>
            <person name="Bluhm B."/>
            <person name="Cannon C."/>
            <person name="Castanera R."/>
            <person name="Culley D."/>
            <person name="Daum C."/>
            <person name="Ezra D."/>
            <person name="Gonzalez J."/>
            <person name="Henrissat B."/>
            <person name="Kuo A."/>
            <person name="Liang C."/>
            <person name="Lipzen A."/>
            <person name="Lutzoni F."/>
            <person name="Magnuson J."/>
            <person name="Mondo S."/>
            <person name="Nolan M."/>
            <person name="Ohm R."/>
            <person name="Pangilinan J."/>
            <person name="Park H.-J."/>
            <person name="Ramirez L."/>
            <person name="Alfaro M."/>
            <person name="Sun H."/>
            <person name="Tritt A."/>
            <person name="Yoshinaga Y."/>
            <person name="Zwiers L.-H."/>
            <person name="Turgeon B."/>
            <person name="Goodwin S."/>
            <person name="Spatafora J."/>
            <person name="Crous P."/>
            <person name="Grigoriev I."/>
        </authorList>
    </citation>
    <scope>NUCLEOTIDE SEQUENCE</scope>
    <source>
        <strain evidence="1">CBS 110217</strain>
    </source>
</reference>
<accession>A0A9P4H6B3</accession>
<evidence type="ECO:0000313" key="1">
    <source>
        <dbReference type="EMBL" id="KAF2028963.1"/>
    </source>
</evidence>
<gene>
    <name evidence="1" type="ORF">EK21DRAFT_113341</name>
</gene>
<sequence>MAVQPFSFLDLPAEIPLMVYERLPITTRHHTYSPESDHGGKIILVTKSIESSILALCRIVHTEIKPILTEKLGKLHAEPTRLIMDHRATQCRPFRENVLEGVKARIKQLHSCLGMPGELSNSLDIVKIEDSALTSFVNRFASSIWRGASLPSLTHKPHKLHICLTMEEPINSVEAMRISQILEYIGGRLRECISTLTVIIKPSPYKNRAVLPILTERAMEPNSAYQVAAWQDEEDRAEEWEEKEEF</sequence>
<evidence type="ECO:0000313" key="2">
    <source>
        <dbReference type="Proteomes" id="UP000799777"/>
    </source>
</evidence>
<dbReference type="Proteomes" id="UP000799777">
    <property type="component" value="Unassembled WGS sequence"/>
</dbReference>
<dbReference type="OrthoDB" id="5314997at2759"/>
<keyword evidence="2" id="KW-1185">Reference proteome</keyword>
<protein>
    <submittedName>
        <fullName evidence="1">Uncharacterized protein</fullName>
    </submittedName>
</protein>